<protein>
    <submittedName>
        <fullName evidence="1">Uncharacterized protein</fullName>
    </submittedName>
</protein>
<evidence type="ECO:0000313" key="2">
    <source>
        <dbReference type="Proteomes" id="UP000001699"/>
    </source>
</evidence>
<accession>B0Y8K8</accession>
<reference evidence="1 2" key="1">
    <citation type="journal article" date="2008" name="PLoS Genet.">
        <title>Genomic islands in the pathogenic filamentous fungus Aspergillus fumigatus.</title>
        <authorList>
            <person name="Fedorova N.D."/>
            <person name="Khaldi N."/>
            <person name="Joardar V.S."/>
            <person name="Maiti R."/>
            <person name="Amedeo P."/>
            <person name="Anderson M.J."/>
            <person name="Crabtree J."/>
            <person name="Silva J.C."/>
            <person name="Badger J.H."/>
            <person name="Albarraq A."/>
            <person name="Angiuoli S."/>
            <person name="Bussey H."/>
            <person name="Bowyer P."/>
            <person name="Cotty P.J."/>
            <person name="Dyer P.S."/>
            <person name="Egan A."/>
            <person name="Galens K."/>
            <person name="Fraser-Liggett C.M."/>
            <person name="Haas B.J."/>
            <person name="Inman J.M."/>
            <person name="Kent R."/>
            <person name="Lemieux S."/>
            <person name="Malavazi I."/>
            <person name="Orvis J."/>
            <person name="Roemer T."/>
            <person name="Ronning C.M."/>
            <person name="Sundaram J.P."/>
            <person name="Sutton G."/>
            <person name="Turner G."/>
            <person name="Venter J.C."/>
            <person name="White O.R."/>
            <person name="Whitty B.R."/>
            <person name="Youngman P."/>
            <person name="Wolfe K.H."/>
            <person name="Goldman G.H."/>
            <person name="Wortman J.R."/>
            <person name="Jiang B."/>
            <person name="Denning D.W."/>
            <person name="Nierman W.C."/>
        </authorList>
    </citation>
    <scope>NUCLEOTIDE SEQUENCE [LARGE SCALE GENOMIC DNA]</scope>
    <source>
        <strain evidence="2">CBS 144.89 / FGSC A1163 / CEA10</strain>
    </source>
</reference>
<dbReference type="OrthoDB" id="4526966at2759"/>
<proteinExistence type="predicted"/>
<dbReference type="HOGENOM" id="CLU_533134_0_0_1"/>
<dbReference type="Proteomes" id="UP000001699">
    <property type="component" value="Unassembled WGS sequence"/>
</dbReference>
<evidence type="ECO:0000313" key="1">
    <source>
        <dbReference type="EMBL" id="EDP49739.1"/>
    </source>
</evidence>
<dbReference type="VEuPathDB" id="FungiDB:AFUB_077690"/>
<dbReference type="EMBL" id="DS499599">
    <property type="protein sequence ID" value="EDP49739.1"/>
    <property type="molecule type" value="Genomic_DNA"/>
</dbReference>
<keyword evidence="2" id="KW-1185">Reference proteome</keyword>
<gene>
    <name evidence="1" type="ORF">AFUB_077690</name>
</gene>
<name>B0Y8K8_ASPFC</name>
<dbReference type="AlphaFoldDB" id="B0Y8K8"/>
<organism evidence="1 2">
    <name type="scientific">Aspergillus fumigatus (strain CBS 144.89 / FGSC A1163 / CEA10)</name>
    <name type="common">Neosartorya fumigata</name>
    <dbReference type="NCBI Taxonomy" id="451804"/>
    <lineage>
        <taxon>Eukaryota</taxon>
        <taxon>Fungi</taxon>
        <taxon>Dikarya</taxon>
        <taxon>Ascomycota</taxon>
        <taxon>Pezizomycotina</taxon>
        <taxon>Eurotiomycetes</taxon>
        <taxon>Eurotiomycetidae</taxon>
        <taxon>Eurotiales</taxon>
        <taxon>Aspergillaceae</taxon>
        <taxon>Aspergillus</taxon>
        <taxon>Aspergillus subgen. Fumigati</taxon>
    </lineage>
</organism>
<sequence>MRLRNDPELHIIHCDTDWLQQDLYDGGNTQEPQLINCVRIFEGYRSKYVPKSKYLHKVLEVENLELTDRASPTSEWSYESEFEKLFSYPFVSSYKPCLQVSREELSALALILGMNLCVCESHNPYSLHGEGAFGISASATLSHDMHWQLRFVRTSRRPRHDPSAGSGYSTLFAKYLACGAIPFARGNSENDSKWIKSVYIQDLNKFEEGGYFKDLKDDDCLPDALEYLSRLPTSETTMLWPHLLETQSTNRHKDWGLVKTIDNQTTGTWWDAVAGIPFGGLVPQTTREIKQAVQFTVSELPTVLDITTRCESDSLLNELEMLINESHRQHESLNLFGNHVHERAKSLDTDINFVTKCYDTRDAAAVFGRYMTLLEHLSATCFPGGSANDLESLHGQVSAYLKRSYRTWIASDSKKDTKDVLQKLGIVIKGVRRAYEETRTLSPDQTAKVTCCLIAAWAENVQEINLGLRRRSQDSIANHGRIANGEMINDQGRQLDHTTYMEDLPPIIALS</sequence>